<dbReference type="Gramene" id="GBG59822">
    <property type="protein sequence ID" value="GBG59822"/>
    <property type="gene ID" value="CBR_g54924"/>
</dbReference>
<dbReference type="GO" id="GO:0003676">
    <property type="term" value="F:nucleic acid binding"/>
    <property type="evidence" value="ECO:0007669"/>
    <property type="project" value="InterPro"/>
</dbReference>
<sequence length="170" mass="19524">MAMNGAANRGCYNCGQMGHFMRFCPFPPRSQVANPNSATVPVQTLILTAPNQAGAYNGNTGQYNRGGGGWNYTNQRIANLEEQVSKFKIQYNAEEEREKIKKEEEERRLKMEEEEKQREQDKKDCEAAYKKMADEMNARFDKVSEVLENKKTKDSTSEIMKLKVQIEKLQ</sequence>
<keyword evidence="6" id="KW-1185">Reference proteome</keyword>
<dbReference type="AlphaFoldDB" id="A0A388JQ34"/>
<keyword evidence="1" id="KW-0479">Metal-binding</keyword>
<dbReference type="SMART" id="SM00343">
    <property type="entry name" value="ZnF_C2HC"/>
    <property type="match status" value="1"/>
</dbReference>
<evidence type="ECO:0000313" key="4">
    <source>
        <dbReference type="EMBL" id="GBG59822.1"/>
    </source>
</evidence>
<feature type="region of interest" description="Disordered" evidence="2">
    <location>
        <begin position="94"/>
        <end position="124"/>
    </location>
</feature>
<dbReference type="EMBL" id="BFEA01000006">
    <property type="protein sequence ID" value="GBG59822.1"/>
    <property type="molecule type" value="Genomic_DNA"/>
</dbReference>
<dbReference type="InterPro" id="IPR036875">
    <property type="entry name" value="Znf_CCHC_sf"/>
</dbReference>
<dbReference type="SUPFAM" id="SSF57756">
    <property type="entry name" value="Retrovirus zinc finger-like domains"/>
    <property type="match status" value="1"/>
</dbReference>
<protein>
    <recommendedName>
        <fullName evidence="3">CCHC-type domain-containing protein</fullName>
    </recommendedName>
</protein>
<feature type="domain" description="CCHC-type" evidence="3">
    <location>
        <begin position="11"/>
        <end position="25"/>
    </location>
</feature>
<dbReference type="Gramene" id="GBG59823">
    <property type="protein sequence ID" value="GBG59823"/>
    <property type="gene ID" value="CBR_g54925"/>
</dbReference>
<dbReference type="PROSITE" id="PS50158">
    <property type="entry name" value="ZF_CCHC"/>
    <property type="match status" value="1"/>
</dbReference>
<reference evidence="4 6" key="1">
    <citation type="journal article" date="2018" name="Cell">
        <title>The Chara Genome: Secondary Complexity and Implications for Plant Terrestrialization.</title>
        <authorList>
            <person name="Nishiyama T."/>
            <person name="Sakayama H."/>
            <person name="Vries J.D."/>
            <person name="Buschmann H."/>
            <person name="Saint-Marcoux D."/>
            <person name="Ullrich K.K."/>
            <person name="Haas F.B."/>
            <person name="Vanderstraeten L."/>
            <person name="Becker D."/>
            <person name="Lang D."/>
            <person name="Vosolsobe S."/>
            <person name="Rombauts S."/>
            <person name="Wilhelmsson P.K.I."/>
            <person name="Janitza P."/>
            <person name="Kern R."/>
            <person name="Heyl A."/>
            <person name="Rumpler F."/>
            <person name="Villalobos L.I.A.C."/>
            <person name="Clay J.M."/>
            <person name="Skokan R."/>
            <person name="Toyoda A."/>
            <person name="Suzuki Y."/>
            <person name="Kagoshima H."/>
            <person name="Schijlen E."/>
            <person name="Tajeshwar N."/>
            <person name="Catarino B."/>
            <person name="Hetherington A.J."/>
            <person name="Saltykova A."/>
            <person name="Bonnot C."/>
            <person name="Breuninger H."/>
            <person name="Symeonidi A."/>
            <person name="Radhakrishnan G.V."/>
            <person name="Van Nieuwerburgh F."/>
            <person name="Deforce D."/>
            <person name="Chang C."/>
            <person name="Karol K.G."/>
            <person name="Hedrich R."/>
            <person name="Ulvskov P."/>
            <person name="Glockner G."/>
            <person name="Delwiche C.F."/>
            <person name="Petrasek J."/>
            <person name="Van de Peer Y."/>
            <person name="Friml J."/>
            <person name="Beilby M."/>
            <person name="Dolan L."/>
            <person name="Kohara Y."/>
            <person name="Sugano S."/>
            <person name="Fujiyama A."/>
            <person name="Delaux P.-M."/>
            <person name="Quint M."/>
            <person name="TheiBen G."/>
            <person name="Hagemann M."/>
            <person name="Harholt J."/>
            <person name="Dunand C."/>
            <person name="Zachgo S."/>
            <person name="Langdale J."/>
            <person name="Maumus F."/>
            <person name="Straeten D.V.D."/>
            <person name="Gould S.B."/>
            <person name="Rensing S.A."/>
        </authorList>
    </citation>
    <scope>NUCLEOTIDE SEQUENCE [LARGE SCALE GENOMIC DNA]</scope>
    <source>
        <strain evidence="4 6">S276</strain>
    </source>
</reference>
<dbReference type="Proteomes" id="UP000265515">
    <property type="component" value="Unassembled WGS sequence"/>
</dbReference>
<name>A0A388JQ34_CHABU</name>
<dbReference type="Pfam" id="PF00098">
    <property type="entry name" value="zf-CCHC"/>
    <property type="match status" value="1"/>
</dbReference>
<evidence type="ECO:0000259" key="3">
    <source>
        <dbReference type="PROSITE" id="PS50158"/>
    </source>
</evidence>
<accession>A0A388JQ34</accession>
<evidence type="ECO:0000313" key="6">
    <source>
        <dbReference type="Proteomes" id="UP000265515"/>
    </source>
</evidence>
<organism evidence="4 6">
    <name type="scientific">Chara braunii</name>
    <name type="common">Braun's stonewort</name>
    <dbReference type="NCBI Taxonomy" id="69332"/>
    <lineage>
        <taxon>Eukaryota</taxon>
        <taxon>Viridiplantae</taxon>
        <taxon>Streptophyta</taxon>
        <taxon>Charophyceae</taxon>
        <taxon>Charales</taxon>
        <taxon>Characeae</taxon>
        <taxon>Chara</taxon>
    </lineage>
</organism>
<comment type="caution">
    <text evidence="4">The sequence shown here is derived from an EMBL/GenBank/DDBJ whole genome shotgun (WGS) entry which is preliminary data.</text>
</comment>
<dbReference type="Gene3D" id="4.10.60.10">
    <property type="entry name" value="Zinc finger, CCHC-type"/>
    <property type="match status" value="1"/>
</dbReference>
<evidence type="ECO:0000256" key="2">
    <source>
        <dbReference type="SAM" id="MobiDB-lite"/>
    </source>
</evidence>
<evidence type="ECO:0000313" key="5">
    <source>
        <dbReference type="EMBL" id="GBG59823.1"/>
    </source>
</evidence>
<keyword evidence="1" id="KW-0862">Zinc</keyword>
<dbReference type="EMBL" id="BFEA01000006">
    <property type="protein sequence ID" value="GBG59823.1"/>
    <property type="molecule type" value="Genomic_DNA"/>
</dbReference>
<proteinExistence type="predicted"/>
<dbReference type="InterPro" id="IPR001878">
    <property type="entry name" value="Znf_CCHC"/>
</dbReference>
<keyword evidence="1" id="KW-0863">Zinc-finger</keyword>
<gene>
    <name evidence="4" type="ORF">CBR_g54924</name>
    <name evidence="5" type="ORF">CBR_g54925</name>
</gene>
<evidence type="ECO:0000256" key="1">
    <source>
        <dbReference type="PROSITE-ProRule" id="PRU00047"/>
    </source>
</evidence>
<dbReference type="GO" id="GO:0008270">
    <property type="term" value="F:zinc ion binding"/>
    <property type="evidence" value="ECO:0007669"/>
    <property type="project" value="UniProtKB-KW"/>
</dbReference>